<evidence type="ECO:0000313" key="3">
    <source>
        <dbReference type="Proteomes" id="UP000199060"/>
    </source>
</evidence>
<organism evidence="2 3">
    <name type="scientific">Algoriphagus faecimaris</name>
    <dbReference type="NCBI Taxonomy" id="686796"/>
    <lineage>
        <taxon>Bacteria</taxon>
        <taxon>Pseudomonadati</taxon>
        <taxon>Bacteroidota</taxon>
        <taxon>Cytophagia</taxon>
        <taxon>Cytophagales</taxon>
        <taxon>Cyclobacteriaceae</taxon>
        <taxon>Algoriphagus</taxon>
    </lineage>
</organism>
<feature type="signal peptide" evidence="1">
    <location>
        <begin position="1"/>
        <end position="19"/>
    </location>
</feature>
<evidence type="ECO:0000256" key="1">
    <source>
        <dbReference type="SAM" id="SignalP"/>
    </source>
</evidence>
<dbReference type="RefSeq" id="WP_139162745.1">
    <property type="nucleotide sequence ID" value="NZ_FNAC01000028.1"/>
</dbReference>
<name>A0A1G6UEU7_9BACT</name>
<reference evidence="3" key="1">
    <citation type="submission" date="2016-10" db="EMBL/GenBank/DDBJ databases">
        <authorList>
            <person name="Varghese N."/>
            <person name="Submissions S."/>
        </authorList>
    </citation>
    <scope>NUCLEOTIDE SEQUENCE [LARGE SCALE GENOMIC DNA]</scope>
    <source>
        <strain evidence="3">DSM 23095</strain>
    </source>
</reference>
<dbReference type="OrthoDB" id="878468at2"/>
<sequence length="257" mass="30095">MKRLFFILFSILGIHTAQAECGMSGMQFYPIQKEIGLNSLFILEGYAMSQKTVVSFKDRKIYLESDKGEEVELELLEVYEGQMNLTQAVFRPKSKLKPNTLYRPKYENETERESLEMKRWNDEIKENEKVEWRTSRAKVSKLNRKLGLEFEKNELNHYGCGPASYAVFDIINADESEAWFKTEVVEIETNTLTTFYLFERMGNVEVGHDMCSGGFKFKDSHKYKVRFTAMNSDGDPLETTDWVEFDSPYQKMKNPFF</sequence>
<keyword evidence="1" id="KW-0732">Signal</keyword>
<dbReference type="Proteomes" id="UP000199060">
    <property type="component" value="Unassembled WGS sequence"/>
</dbReference>
<keyword evidence="3" id="KW-1185">Reference proteome</keyword>
<feature type="chain" id="PRO_5011649093" evidence="1">
    <location>
        <begin position="20"/>
        <end position="257"/>
    </location>
</feature>
<accession>A0A1G6UEU7</accession>
<gene>
    <name evidence="2" type="ORF">SAMN04488104_102811</name>
</gene>
<dbReference type="EMBL" id="FNAC01000028">
    <property type="protein sequence ID" value="SDD39912.1"/>
    <property type="molecule type" value="Genomic_DNA"/>
</dbReference>
<protein>
    <submittedName>
        <fullName evidence="2">Uncharacterized protein</fullName>
    </submittedName>
</protein>
<proteinExistence type="predicted"/>
<evidence type="ECO:0000313" key="2">
    <source>
        <dbReference type="EMBL" id="SDD39912.1"/>
    </source>
</evidence>
<dbReference type="AlphaFoldDB" id="A0A1G6UEU7"/>